<dbReference type="SUPFAM" id="SSF51658">
    <property type="entry name" value="Xylose isomerase-like"/>
    <property type="match status" value="1"/>
</dbReference>
<dbReference type="RefSeq" id="WP_103911855.1">
    <property type="nucleotide sequence ID" value="NZ_FNUZ01000008.1"/>
</dbReference>
<organism evidence="2 3">
    <name type="scientific">Thalassococcus halodurans</name>
    <dbReference type="NCBI Taxonomy" id="373675"/>
    <lineage>
        <taxon>Bacteria</taxon>
        <taxon>Pseudomonadati</taxon>
        <taxon>Pseudomonadota</taxon>
        <taxon>Alphaproteobacteria</taxon>
        <taxon>Rhodobacterales</taxon>
        <taxon>Roseobacteraceae</taxon>
        <taxon>Thalassococcus</taxon>
    </lineage>
</organism>
<feature type="domain" description="Xylose isomerase-like TIM barrel" evidence="1">
    <location>
        <begin position="19"/>
        <end position="262"/>
    </location>
</feature>
<dbReference type="Pfam" id="PF01261">
    <property type="entry name" value="AP_endonuc_2"/>
    <property type="match status" value="1"/>
</dbReference>
<dbReference type="Gene3D" id="3.20.20.150">
    <property type="entry name" value="Divalent-metal-dependent TIM barrel enzymes"/>
    <property type="match status" value="1"/>
</dbReference>
<gene>
    <name evidence="2" type="ORF">SAMN04488045_3702</name>
</gene>
<proteinExistence type="predicted"/>
<dbReference type="PANTHER" id="PTHR12110:SF53">
    <property type="entry name" value="BLR5974 PROTEIN"/>
    <property type="match status" value="1"/>
</dbReference>
<reference evidence="2 3" key="1">
    <citation type="submission" date="2016-10" db="EMBL/GenBank/DDBJ databases">
        <authorList>
            <person name="de Groot N.N."/>
        </authorList>
    </citation>
    <scope>NUCLEOTIDE SEQUENCE [LARGE SCALE GENOMIC DNA]</scope>
    <source>
        <strain evidence="2 3">DSM 26915</strain>
    </source>
</reference>
<keyword evidence="2" id="KW-0413">Isomerase</keyword>
<dbReference type="InterPro" id="IPR050312">
    <property type="entry name" value="IolE/XylAMocC-like"/>
</dbReference>
<dbReference type="GO" id="GO:0016853">
    <property type="term" value="F:isomerase activity"/>
    <property type="evidence" value="ECO:0007669"/>
    <property type="project" value="UniProtKB-KW"/>
</dbReference>
<accession>A0A1H6BRJ8</accession>
<protein>
    <submittedName>
        <fullName evidence="2">2-keto-myo-inositol isomerase</fullName>
    </submittedName>
</protein>
<dbReference type="EMBL" id="FNUZ01000008">
    <property type="protein sequence ID" value="SEG62846.1"/>
    <property type="molecule type" value="Genomic_DNA"/>
</dbReference>
<dbReference type="InterPro" id="IPR013022">
    <property type="entry name" value="Xyl_isomerase-like_TIM-brl"/>
</dbReference>
<evidence type="ECO:0000259" key="1">
    <source>
        <dbReference type="Pfam" id="PF01261"/>
    </source>
</evidence>
<evidence type="ECO:0000313" key="2">
    <source>
        <dbReference type="EMBL" id="SEG62846.1"/>
    </source>
</evidence>
<dbReference type="AlphaFoldDB" id="A0A1H6BRJ8"/>
<name>A0A1H6BRJ8_9RHOB</name>
<dbReference type="InterPro" id="IPR036237">
    <property type="entry name" value="Xyl_isomerase-like_sf"/>
</dbReference>
<dbReference type="Proteomes" id="UP000236752">
    <property type="component" value="Unassembled WGS sequence"/>
</dbReference>
<evidence type="ECO:0000313" key="3">
    <source>
        <dbReference type="Proteomes" id="UP000236752"/>
    </source>
</evidence>
<sequence length="271" mass="29873">MHTALNQMTVRHLDFTTFLDLARDLGCIGVEVRNDLGRPLFDGIPAEVAGKMVRDRGLRILGMSEVYAFNSWDDNIRAKVETIIAAAKASDAETISLIPRNDGTQVGNGERQANLRIALKEVLPMLEEADMIALVEPLGFGRSSLRSKTELVEVIEALDATGRYKLVHDTFHHTLADGGPMFPEHTGIVHISGVVDPALRVDQMEDEHRVLVDDRDCLGNIEQIRALLKAGYKGAISYECFAPEIHALKEPFADLKASFEFIASELQAQPA</sequence>
<dbReference type="PANTHER" id="PTHR12110">
    <property type="entry name" value="HYDROXYPYRUVATE ISOMERASE"/>
    <property type="match status" value="1"/>
</dbReference>
<dbReference type="OrthoDB" id="2274384at2"/>
<keyword evidence="3" id="KW-1185">Reference proteome</keyword>